<keyword evidence="4" id="KW-1003">Cell membrane</keyword>
<feature type="transmembrane region" description="Helical" evidence="10">
    <location>
        <begin position="149"/>
        <end position="167"/>
    </location>
</feature>
<feature type="transmembrane region" description="Helical" evidence="10">
    <location>
        <begin position="442"/>
        <end position="464"/>
    </location>
</feature>
<organism evidence="11 12">
    <name type="scientific">Nesterenkonia massiliensis</name>
    <dbReference type="NCBI Taxonomy" id="1232429"/>
    <lineage>
        <taxon>Bacteria</taxon>
        <taxon>Bacillati</taxon>
        <taxon>Actinomycetota</taxon>
        <taxon>Actinomycetes</taxon>
        <taxon>Micrococcales</taxon>
        <taxon>Micrococcaceae</taxon>
        <taxon>Nesterenkonia</taxon>
    </lineage>
</organism>
<feature type="transmembrane region" description="Helical" evidence="10">
    <location>
        <begin position="6"/>
        <end position="23"/>
    </location>
</feature>
<dbReference type="CDD" id="cd11480">
    <property type="entry name" value="SLC5sbd_u4"/>
    <property type="match status" value="1"/>
</dbReference>
<comment type="similarity">
    <text evidence="2 9">Belongs to the sodium:solute symporter (SSF) (TC 2.A.21) family.</text>
</comment>
<protein>
    <submittedName>
        <fullName evidence="11">Cation acetate symporter</fullName>
    </submittedName>
</protein>
<feature type="transmembrane region" description="Helical" evidence="10">
    <location>
        <begin position="44"/>
        <end position="65"/>
    </location>
</feature>
<evidence type="ECO:0000256" key="9">
    <source>
        <dbReference type="RuleBase" id="RU362091"/>
    </source>
</evidence>
<evidence type="ECO:0000256" key="6">
    <source>
        <dbReference type="ARBA" id="ARBA00022847"/>
    </source>
</evidence>
<dbReference type="PANTHER" id="PTHR48086">
    <property type="entry name" value="SODIUM/PROLINE SYMPORTER-RELATED"/>
    <property type="match status" value="1"/>
</dbReference>
<dbReference type="InterPro" id="IPR001734">
    <property type="entry name" value="Na/solute_symporter"/>
</dbReference>
<feature type="transmembrane region" description="Helical" evidence="10">
    <location>
        <begin position="412"/>
        <end position="436"/>
    </location>
</feature>
<feature type="transmembrane region" description="Helical" evidence="10">
    <location>
        <begin position="264"/>
        <end position="289"/>
    </location>
</feature>
<feature type="transmembrane region" description="Helical" evidence="10">
    <location>
        <begin position="384"/>
        <end position="405"/>
    </location>
</feature>
<evidence type="ECO:0000256" key="10">
    <source>
        <dbReference type="SAM" id="Phobius"/>
    </source>
</evidence>
<dbReference type="InterPro" id="IPR050277">
    <property type="entry name" value="Sodium:Solute_Symporter"/>
</dbReference>
<dbReference type="InterPro" id="IPR038377">
    <property type="entry name" value="Na/Glc_symporter_sf"/>
</dbReference>
<comment type="subcellular location">
    <subcellularLocation>
        <location evidence="1">Cell membrane</location>
        <topology evidence="1">Multi-pass membrane protein</topology>
    </subcellularLocation>
</comment>
<accession>A0ABT2HMF3</accession>
<keyword evidence="3" id="KW-0813">Transport</keyword>
<feature type="transmembrane region" description="Helical" evidence="10">
    <location>
        <begin position="112"/>
        <end position="129"/>
    </location>
</feature>
<dbReference type="EMBL" id="JALXMO010000001">
    <property type="protein sequence ID" value="MCT1605873.1"/>
    <property type="molecule type" value="Genomic_DNA"/>
</dbReference>
<comment type="caution">
    <text evidence="11">The sequence shown here is derived from an EMBL/GenBank/DDBJ whole genome shotgun (WGS) entry which is preliminary data.</text>
</comment>
<feature type="transmembrane region" description="Helical" evidence="10">
    <location>
        <begin position="179"/>
        <end position="197"/>
    </location>
</feature>
<feature type="transmembrane region" description="Helical" evidence="10">
    <location>
        <begin position="357"/>
        <end position="378"/>
    </location>
</feature>
<dbReference type="RefSeq" id="WP_260072134.1">
    <property type="nucleotide sequence ID" value="NZ_JALXMO010000001.1"/>
</dbReference>
<evidence type="ECO:0000256" key="8">
    <source>
        <dbReference type="ARBA" id="ARBA00023136"/>
    </source>
</evidence>
<sequence length="483" mass="49467">MTYTAVLLICAVTLALAFWGLRLRRTAGDFYVASRRVSPWMNAAAIAGEYLSAASFLGVIGLIVSVGALGLWLPLGYAAGFVMLLVFVAAPLRRSGAYTLPDFMMLRFRSAALRRITALVVVVLGWFYVVPQLHGAALVTDFATALPGWTGAAVVVGLVLAVVLSGGMRSVTLAQAVQYWIKLTALLIPAIFIALRWDSVQHTASGGGADAASGAITSLSDQLPGDPLVVFSLVLALSLGALGLPHVLVRFYTNPDGASARSTVTVLLALLGLFYLITVFLGVTAALVLPDDDAAADADTALLQLPAVLFDPVASDVLLALLVAGAFAAFLSTASGLVVSVSAVVSQELFGGSVAGFRWGAVIAVVVPVLLTVMTASLGLAGAVAMVFTMAASTVAPVMLLGIWWQRMNAAGAVAAMLAGGSASTAALLSGILFFGSEAPVLLAYPGVWSIPLAFCVAVAVSLATAPMPSAAAVVARLHLPEG</sequence>
<evidence type="ECO:0000256" key="5">
    <source>
        <dbReference type="ARBA" id="ARBA00022692"/>
    </source>
</evidence>
<evidence type="ECO:0000256" key="1">
    <source>
        <dbReference type="ARBA" id="ARBA00004651"/>
    </source>
</evidence>
<feature type="transmembrane region" description="Helical" evidence="10">
    <location>
        <begin position="317"/>
        <end position="345"/>
    </location>
</feature>
<evidence type="ECO:0000256" key="2">
    <source>
        <dbReference type="ARBA" id="ARBA00006434"/>
    </source>
</evidence>
<feature type="transmembrane region" description="Helical" evidence="10">
    <location>
        <begin position="228"/>
        <end position="252"/>
    </location>
</feature>
<evidence type="ECO:0000313" key="11">
    <source>
        <dbReference type="EMBL" id="MCT1605873.1"/>
    </source>
</evidence>
<keyword evidence="7 10" id="KW-1133">Transmembrane helix</keyword>
<proteinExistence type="inferred from homology"/>
<name>A0ABT2HMF3_9MICC</name>
<dbReference type="Proteomes" id="UP001205046">
    <property type="component" value="Unassembled WGS sequence"/>
</dbReference>
<dbReference type="PROSITE" id="PS50283">
    <property type="entry name" value="NA_SOLUT_SYMP_3"/>
    <property type="match status" value="1"/>
</dbReference>
<dbReference type="Pfam" id="PF00474">
    <property type="entry name" value="SSF"/>
    <property type="match status" value="1"/>
</dbReference>
<reference evidence="11 12" key="1">
    <citation type="submission" date="2022-04" db="EMBL/GenBank/DDBJ databases">
        <title>Human microbiome associated bacterial genomes.</title>
        <authorList>
            <person name="Sandstrom S."/>
            <person name="Salamzade R."/>
            <person name="Kalan L.R."/>
        </authorList>
    </citation>
    <scope>NUCLEOTIDE SEQUENCE [LARGE SCALE GENOMIC DNA]</scope>
    <source>
        <strain evidence="12">p3-SID767</strain>
    </source>
</reference>
<evidence type="ECO:0000256" key="4">
    <source>
        <dbReference type="ARBA" id="ARBA00022475"/>
    </source>
</evidence>
<keyword evidence="5 10" id="KW-0812">Transmembrane</keyword>
<dbReference type="PANTHER" id="PTHR48086:SF6">
    <property type="entry name" value="CATION_ACETATE SYMPORTER ACTP"/>
    <property type="match status" value="1"/>
</dbReference>
<gene>
    <name evidence="11" type="ORF">M3B43_00780</name>
</gene>
<feature type="transmembrane region" description="Helical" evidence="10">
    <location>
        <begin position="71"/>
        <end position="92"/>
    </location>
</feature>
<keyword evidence="12" id="KW-1185">Reference proteome</keyword>
<keyword evidence="6" id="KW-0769">Symport</keyword>
<evidence type="ECO:0000256" key="3">
    <source>
        <dbReference type="ARBA" id="ARBA00022448"/>
    </source>
</evidence>
<evidence type="ECO:0000313" key="12">
    <source>
        <dbReference type="Proteomes" id="UP001205046"/>
    </source>
</evidence>
<keyword evidence="8 10" id="KW-0472">Membrane</keyword>
<dbReference type="Gene3D" id="1.20.1730.10">
    <property type="entry name" value="Sodium/glucose cotransporter"/>
    <property type="match status" value="1"/>
</dbReference>
<evidence type="ECO:0000256" key="7">
    <source>
        <dbReference type="ARBA" id="ARBA00022989"/>
    </source>
</evidence>